<keyword evidence="2" id="KW-0378">Hydrolase</keyword>
<dbReference type="ESTHER" id="symth-q67pl6">
    <property type="family name" value="6_AlphaBeta_hydrolase"/>
</dbReference>
<dbReference type="Proteomes" id="UP000000417">
    <property type="component" value="Chromosome"/>
</dbReference>
<dbReference type="KEGG" id="sth:STH1392"/>
<dbReference type="SUPFAM" id="SSF53474">
    <property type="entry name" value="alpha/beta-Hydrolases"/>
    <property type="match status" value="1"/>
</dbReference>
<dbReference type="PANTHER" id="PTHR43194">
    <property type="entry name" value="HYDROLASE ALPHA/BETA FOLD FAMILY"/>
    <property type="match status" value="1"/>
</dbReference>
<sequence>MWKSPSGRRRHPMSLPCGIFGPPLAPAVLFLHGGGVSGWMWGPVVSRLQHRFRCLVPDLPGHGERTRETFTFGRAVAGLADLVRRVADGPVHVVGVSLGGQTALRLIAAHPELVGRALVSGTLTRPLPGVAPYRFLLRLTYPLARREWMIRANARALGIPPAYLEPFRSDTLRATAAGLEAVVAENMAFRPPEALSTSPVPLLALVGERERRLLRACARDLARTMPHARAYLVPGAGHTWCLEHPDLFARAVAAHLSDEPLPAELVPL</sequence>
<feature type="domain" description="AB hydrolase-1" evidence="1">
    <location>
        <begin position="28"/>
        <end position="251"/>
    </location>
</feature>
<dbReference type="AlphaFoldDB" id="Q67PL6"/>
<dbReference type="Gene3D" id="3.40.50.1820">
    <property type="entry name" value="alpha/beta hydrolase"/>
    <property type="match status" value="1"/>
</dbReference>
<evidence type="ECO:0000259" key="1">
    <source>
        <dbReference type="Pfam" id="PF12697"/>
    </source>
</evidence>
<dbReference type="InterPro" id="IPR050228">
    <property type="entry name" value="Carboxylesterase_BioH"/>
</dbReference>
<proteinExistence type="predicted"/>
<dbReference type="eggNOG" id="COG2267">
    <property type="taxonomic scope" value="Bacteria"/>
</dbReference>
<keyword evidence="3" id="KW-1185">Reference proteome</keyword>
<name>Q67PL6_SYMTH</name>
<dbReference type="STRING" id="292459.STH1392"/>
<dbReference type="GO" id="GO:0016787">
    <property type="term" value="F:hydrolase activity"/>
    <property type="evidence" value="ECO:0007669"/>
    <property type="project" value="UniProtKB-KW"/>
</dbReference>
<evidence type="ECO:0000313" key="2">
    <source>
        <dbReference type="EMBL" id="BAD40377.1"/>
    </source>
</evidence>
<dbReference type="HOGENOM" id="CLU_020336_44_0_9"/>
<dbReference type="PANTHER" id="PTHR43194:SF5">
    <property type="entry name" value="PIMELOYL-[ACYL-CARRIER PROTEIN] METHYL ESTER ESTERASE"/>
    <property type="match status" value="1"/>
</dbReference>
<protein>
    <submittedName>
        <fullName evidence="2">Putative hydrolase</fullName>
    </submittedName>
</protein>
<dbReference type="Pfam" id="PF12697">
    <property type="entry name" value="Abhydrolase_6"/>
    <property type="match status" value="1"/>
</dbReference>
<reference evidence="2 3" key="1">
    <citation type="journal article" date="2004" name="Nucleic Acids Res.">
        <title>Genome sequence of Symbiobacterium thermophilum, an uncultivable bacterium that depends on microbial commensalism.</title>
        <authorList>
            <person name="Ueda K."/>
            <person name="Yamashita A."/>
            <person name="Ishikawa J."/>
            <person name="Shimada M."/>
            <person name="Watsuji T."/>
            <person name="Morimura K."/>
            <person name="Ikeda H."/>
            <person name="Hattori M."/>
            <person name="Beppu T."/>
        </authorList>
    </citation>
    <scope>NUCLEOTIDE SEQUENCE [LARGE SCALE GENOMIC DNA]</scope>
    <source>
        <strain evidence="3">T / IAM 14863</strain>
    </source>
</reference>
<dbReference type="InterPro" id="IPR029058">
    <property type="entry name" value="AB_hydrolase_fold"/>
</dbReference>
<gene>
    <name evidence="2" type="ordered locus">STH1392</name>
</gene>
<dbReference type="PRINTS" id="PR00111">
    <property type="entry name" value="ABHYDROLASE"/>
</dbReference>
<dbReference type="InterPro" id="IPR000073">
    <property type="entry name" value="AB_hydrolase_1"/>
</dbReference>
<dbReference type="EMBL" id="AP006840">
    <property type="protein sequence ID" value="BAD40377.1"/>
    <property type="molecule type" value="Genomic_DNA"/>
</dbReference>
<evidence type="ECO:0000313" key="3">
    <source>
        <dbReference type="Proteomes" id="UP000000417"/>
    </source>
</evidence>
<organism evidence="2 3">
    <name type="scientific">Symbiobacterium thermophilum (strain DSM 24528 / JCM 14929 / IAM 14863 / T)</name>
    <dbReference type="NCBI Taxonomy" id="292459"/>
    <lineage>
        <taxon>Bacteria</taxon>
        <taxon>Bacillati</taxon>
        <taxon>Bacillota</taxon>
        <taxon>Clostridia</taxon>
        <taxon>Eubacteriales</taxon>
        <taxon>Symbiobacteriaceae</taxon>
        <taxon>Symbiobacterium</taxon>
    </lineage>
</organism>
<accession>Q67PL6</accession>